<keyword evidence="2" id="KW-1185">Reference proteome</keyword>
<evidence type="ECO:0000313" key="1">
    <source>
        <dbReference type="EMBL" id="KAF1951404.1"/>
    </source>
</evidence>
<dbReference type="AlphaFoldDB" id="A0A6A5TGZ9"/>
<feature type="non-terminal residue" evidence="1">
    <location>
        <position position="1"/>
    </location>
</feature>
<evidence type="ECO:0000313" key="2">
    <source>
        <dbReference type="Proteomes" id="UP000800035"/>
    </source>
</evidence>
<accession>A0A6A5TGZ9</accession>
<dbReference type="InterPro" id="IPR022198">
    <property type="entry name" value="DUF3723"/>
</dbReference>
<protein>
    <submittedName>
        <fullName evidence="1">Uncharacterized protein</fullName>
    </submittedName>
</protein>
<sequence length="96" mass="11395">TTLPYLVINLTTIEKLELLCLKFSITNKEYLYILIRERTIFPTIHDKDTRNALLYNISNIPMLIPLLRTFFETLKYLEPIYDIFKQLISNKLKGTI</sequence>
<name>A0A6A5TGZ9_9PLEO</name>
<reference evidence="1" key="1">
    <citation type="journal article" date="2020" name="Stud. Mycol.">
        <title>101 Dothideomycetes genomes: a test case for predicting lifestyles and emergence of pathogens.</title>
        <authorList>
            <person name="Haridas S."/>
            <person name="Albert R."/>
            <person name="Binder M."/>
            <person name="Bloem J."/>
            <person name="Labutti K."/>
            <person name="Salamov A."/>
            <person name="Andreopoulos B."/>
            <person name="Baker S."/>
            <person name="Barry K."/>
            <person name="Bills G."/>
            <person name="Bluhm B."/>
            <person name="Cannon C."/>
            <person name="Castanera R."/>
            <person name="Culley D."/>
            <person name="Daum C."/>
            <person name="Ezra D."/>
            <person name="Gonzalez J."/>
            <person name="Henrissat B."/>
            <person name="Kuo A."/>
            <person name="Liang C."/>
            <person name="Lipzen A."/>
            <person name="Lutzoni F."/>
            <person name="Magnuson J."/>
            <person name="Mondo S."/>
            <person name="Nolan M."/>
            <person name="Ohm R."/>
            <person name="Pangilinan J."/>
            <person name="Park H.-J."/>
            <person name="Ramirez L."/>
            <person name="Alfaro M."/>
            <person name="Sun H."/>
            <person name="Tritt A."/>
            <person name="Yoshinaga Y."/>
            <person name="Zwiers L.-H."/>
            <person name="Turgeon B."/>
            <person name="Goodwin S."/>
            <person name="Spatafora J."/>
            <person name="Crous P."/>
            <person name="Grigoriev I."/>
        </authorList>
    </citation>
    <scope>NUCLEOTIDE SEQUENCE</scope>
    <source>
        <strain evidence="1">CBS 675.92</strain>
    </source>
</reference>
<dbReference type="OrthoDB" id="4227485at2759"/>
<proteinExistence type="predicted"/>
<dbReference type="Pfam" id="PF12520">
    <property type="entry name" value="DUF3723"/>
    <property type="match status" value="1"/>
</dbReference>
<dbReference type="Proteomes" id="UP000800035">
    <property type="component" value="Unassembled WGS sequence"/>
</dbReference>
<gene>
    <name evidence="1" type="ORF">CC80DRAFT_424765</name>
</gene>
<dbReference type="EMBL" id="ML977017">
    <property type="protein sequence ID" value="KAF1951404.1"/>
    <property type="molecule type" value="Genomic_DNA"/>
</dbReference>
<organism evidence="1 2">
    <name type="scientific">Byssothecium circinans</name>
    <dbReference type="NCBI Taxonomy" id="147558"/>
    <lineage>
        <taxon>Eukaryota</taxon>
        <taxon>Fungi</taxon>
        <taxon>Dikarya</taxon>
        <taxon>Ascomycota</taxon>
        <taxon>Pezizomycotina</taxon>
        <taxon>Dothideomycetes</taxon>
        <taxon>Pleosporomycetidae</taxon>
        <taxon>Pleosporales</taxon>
        <taxon>Massarineae</taxon>
        <taxon>Massarinaceae</taxon>
        <taxon>Byssothecium</taxon>
    </lineage>
</organism>